<accession>A0A1Y6D4B8</accession>
<keyword evidence="3" id="KW-1185">Reference proteome</keyword>
<name>A0A1Y6D4B8_9GAMM</name>
<protein>
    <recommendedName>
        <fullName evidence="4">DUF4440 domain-containing protein</fullName>
    </recommendedName>
</protein>
<dbReference type="OrthoDB" id="277040at2"/>
<dbReference type="STRING" id="1760988.SAMN02949497_0470"/>
<dbReference type="Proteomes" id="UP000192923">
    <property type="component" value="Unassembled WGS sequence"/>
</dbReference>
<feature type="signal peptide" evidence="1">
    <location>
        <begin position="1"/>
        <end position="24"/>
    </location>
</feature>
<dbReference type="EMBL" id="FXAM01000002">
    <property type="protein sequence ID" value="SMF97441.1"/>
    <property type="molecule type" value="Genomic_DNA"/>
</dbReference>
<proteinExistence type="predicted"/>
<organism evidence="2 3">
    <name type="scientific">Methylomagnum ishizawai</name>
    <dbReference type="NCBI Taxonomy" id="1760988"/>
    <lineage>
        <taxon>Bacteria</taxon>
        <taxon>Pseudomonadati</taxon>
        <taxon>Pseudomonadota</taxon>
        <taxon>Gammaproteobacteria</taxon>
        <taxon>Methylococcales</taxon>
        <taxon>Methylococcaceae</taxon>
        <taxon>Methylomagnum</taxon>
    </lineage>
</organism>
<evidence type="ECO:0000313" key="2">
    <source>
        <dbReference type="EMBL" id="SMF97441.1"/>
    </source>
</evidence>
<dbReference type="AlphaFoldDB" id="A0A1Y6D4B8"/>
<sequence length="500" mass="53476">MMACFRLHALLGLSLSLALHPAAADWAGFSRYGAVAEISIEADHIHLDLRVLDSALPHLAQLAAFPNPMPSWERVAPALLMFKDAAGHTLTARPTGTPIAHPAENGVPAFHEIGLDYPLPPAARTLGLAPIAGTVAYDLGIIALHRGVPVNDLAPLAQTETLRLDPVDPWRSRFDNAGFARGHAEPRSYLYVEPYEVRHELLLRWADLAGPLGLEPGAIPPIAALPGLKQKIGALLAAHNPLQIDGAAIAPQIDRVEFVHYTRQGVQPVAEGTGLDPATALVGAMLSYLTERPAQQIALDWDLFGPGLQHRPVSAIQGRESFDGELTPGQPRFEWSRADALEPTPSADTDPAPAAVGRANQAPAAETLAALLHNAYRAFALRGEEAAYDRLAKSLDGELLADIYLQQRRALLRQTDGLGGEGRVDRIELLQSDIQAVPGGGYVADARWIAHGTVSHWGHGHERHNLYSARLSLNPGADGGWKITALDFQGGQRLDAGAGS</sequence>
<evidence type="ECO:0008006" key="4">
    <source>
        <dbReference type="Google" id="ProtNLM"/>
    </source>
</evidence>
<evidence type="ECO:0000313" key="3">
    <source>
        <dbReference type="Proteomes" id="UP000192923"/>
    </source>
</evidence>
<dbReference type="RefSeq" id="WP_085216474.1">
    <property type="nucleotide sequence ID" value="NZ_FXAM01000002.1"/>
</dbReference>
<keyword evidence="1" id="KW-0732">Signal</keyword>
<feature type="chain" id="PRO_5012780176" description="DUF4440 domain-containing protein" evidence="1">
    <location>
        <begin position="25"/>
        <end position="500"/>
    </location>
</feature>
<reference evidence="2 3" key="1">
    <citation type="submission" date="2016-12" db="EMBL/GenBank/DDBJ databases">
        <authorList>
            <person name="Song W.-J."/>
            <person name="Kurnit D.M."/>
        </authorList>
    </citation>
    <scope>NUCLEOTIDE SEQUENCE [LARGE SCALE GENOMIC DNA]</scope>
    <source>
        <strain evidence="2 3">175</strain>
    </source>
</reference>
<evidence type="ECO:0000256" key="1">
    <source>
        <dbReference type="SAM" id="SignalP"/>
    </source>
</evidence>
<gene>
    <name evidence="2" type="ORF">SAMN02949497_0470</name>
</gene>